<evidence type="ECO:0000313" key="1">
    <source>
        <dbReference type="EMBL" id="MBA0779158.1"/>
    </source>
</evidence>
<dbReference type="Proteomes" id="UP000593568">
    <property type="component" value="Unassembled WGS sequence"/>
</dbReference>
<feature type="non-terminal residue" evidence="1">
    <location>
        <position position="1"/>
    </location>
</feature>
<dbReference type="AlphaFoldDB" id="A0A7J9F1X3"/>
<organism evidence="1 2">
    <name type="scientific">Gossypium trilobum</name>
    <dbReference type="NCBI Taxonomy" id="34281"/>
    <lineage>
        <taxon>Eukaryota</taxon>
        <taxon>Viridiplantae</taxon>
        <taxon>Streptophyta</taxon>
        <taxon>Embryophyta</taxon>
        <taxon>Tracheophyta</taxon>
        <taxon>Spermatophyta</taxon>
        <taxon>Magnoliopsida</taxon>
        <taxon>eudicotyledons</taxon>
        <taxon>Gunneridae</taxon>
        <taxon>Pentapetalae</taxon>
        <taxon>rosids</taxon>
        <taxon>malvids</taxon>
        <taxon>Malvales</taxon>
        <taxon>Malvaceae</taxon>
        <taxon>Malvoideae</taxon>
        <taxon>Gossypium</taxon>
    </lineage>
</organism>
<keyword evidence="2" id="KW-1185">Reference proteome</keyword>
<proteinExistence type="predicted"/>
<gene>
    <name evidence="1" type="ORF">Gotri_003434</name>
</gene>
<evidence type="ECO:0000313" key="2">
    <source>
        <dbReference type="Proteomes" id="UP000593568"/>
    </source>
</evidence>
<protein>
    <submittedName>
        <fullName evidence="1">Uncharacterized protein</fullName>
    </submittedName>
</protein>
<dbReference type="EMBL" id="JABEZW010000011">
    <property type="protein sequence ID" value="MBA0779158.1"/>
    <property type="molecule type" value="Genomic_DNA"/>
</dbReference>
<comment type="caution">
    <text evidence="1">The sequence shown here is derived from an EMBL/GenBank/DDBJ whole genome shotgun (WGS) entry which is preliminary data.</text>
</comment>
<name>A0A7J9F1X3_9ROSI</name>
<sequence length="40" mass="4370">EKRSEIDENERLSSYQYVGKTGSVIPSTPLNGTDVSIEGI</sequence>
<accession>A0A7J9F1X3</accession>
<reference evidence="1 2" key="1">
    <citation type="journal article" date="2019" name="Genome Biol. Evol.">
        <title>Insights into the evolution of the New World diploid cottons (Gossypium, subgenus Houzingenia) based on genome sequencing.</title>
        <authorList>
            <person name="Grover C.E."/>
            <person name="Arick M.A. 2nd"/>
            <person name="Thrash A."/>
            <person name="Conover J.L."/>
            <person name="Sanders W.S."/>
            <person name="Peterson D.G."/>
            <person name="Frelichowski J.E."/>
            <person name="Scheffler J.A."/>
            <person name="Scheffler B.E."/>
            <person name="Wendel J.F."/>
        </authorList>
    </citation>
    <scope>NUCLEOTIDE SEQUENCE [LARGE SCALE GENOMIC DNA]</scope>
    <source>
        <strain evidence="1">8</strain>
        <tissue evidence="1">Leaf</tissue>
    </source>
</reference>